<sequence length="391" mass="44677">MKPEIQAKQVQRWEQTLRPEDRMNLNSFKSTYSRTSSRSLPKQEKSVTISEPKASPQRISTPPVRTMKQTRDVEYGPNPSPLIAGYMKRMAVKHAKEVVSPPSRRRVKTTSSVPRRTRFWDQPVNFVGPQYDSSLKATSGVEWTHEFTKTSYDRHFQPGSTSRVDEPAIYRHFLYDTKSVTVPQTMDMKGDLLDKKERTMRELSVEDAVLLRKGILPEEEVSIDGSKVKVGTDEKSQSKRLCDIVLKPRYRHLQVDGRTHYRSQFTGDVSTLLKEMNPEESGSTKSLATIYAERLYRKPPPFSLDAALWKKSALTTQNERAHRASANVSLQTLRKKATTHLTDVEFAGAKVIFKDPTISLDEVQKFVDKMESHERQKFKSLAREAASVSGR</sequence>
<reference evidence="2" key="1">
    <citation type="submission" date="2022-03" db="EMBL/GenBank/DDBJ databases">
        <title>Draft genome sequence of Aduncisulcus paluster, a free-living microaerophilic Fornicata.</title>
        <authorList>
            <person name="Yuyama I."/>
            <person name="Kume K."/>
            <person name="Tamura T."/>
            <person name="Inagaki Y."/>
            <person name="Hashimoto T."/>
        </authorList>
    </citation>
    <scope>NUCLEOTIDE SEQUENCE</scope>
    <source>
        <strain evidence="2">NY0171</strain>
    </source>
</reference>
<feature type="compositionally biased region" description="Polar residues" evidence="1">
    <location>
        <begin position="24"/>
        <end position="40"/>
    </location>
</feature>
<evidence type="ECO:0000313" key="3">
    <source>
        <dbReference type="Proteomes" id="UP001057375"/>
    </source>
</evidence>
<name>A0ABQ5K0M0_9EUKA</name>
<accession>A0ABQ5K0M0</accession>
<evidence type="ECO:0000313" key="2">
    <source>
        <dbReference type="EMBL" id="GKT21199.1"/>
    </source>
</evidence>
<gene>
    <name evidence="2" type="ORF">ADUPG1_011834</name>
</gene>
<feature type="region of interest" description="Disordered" evidence="1">
    <location>
        <begin position="1"/>
        <end position="78"/>
    </location>
</feature>
<evidence type="ECO:0000256" key="1">
    <source>
        <dbReference type="SAM" id="MobiDB-lite"/>
    </source>
</evidence>
<protein>
    <submittedName>
        <fullName evidence="2">Uncharacterized protein</fullName>
    </submittedName>
</protein>
<comment type="caution">
    <text evidence="2">The sequence shown here is derived from an EMBL/GenBank/DDBJ whole genome shotgun (WGS) entry which is preliminary data.</text>
</comment>
<organism evidence="2 3">
    <name type="scientific">Aduncisulcus paluster</name>
    <dbReference type="NCBI Taxonomy" id="2918883"/>
    <lineage>
        <taxon>Eukaryota</taxon>
        <taxon>Metamonada</taxon>
        <taxon>Carpediemonas-like organisms</taxon>
        <taxon>Aduncisulcus</taxon>
    </lineage>
</organism>
<proteinExistence type="predicted"/>
<dbReference type="EMBL" id="BQXS01012303">
    <property type="protein sequence ID" value="GKT21199.1"/>
    <property type="molecule type" value="Genomic_DNA"/>
</dbReference>
<keyword evidence="3" id="KW-1185">Reference proteome</keyword>
<dbReference type="Proteomes" id="UP001057375">
    <property type="component" value="Unassembled WGS sequence"/>
</dbReference>